<feature type="region of interest" description="Disordered" evidence="1">
    <location>
        <begin position="277"/>
        <end position="309"/>
    </location>
</feature>
<comment type="caution">
    <text evidence="2">The sequence shown here is derived from an EMBL/GenBank/DDBJ whole genome shotgun (WGS) entry which is preliminary data.</text>
</comment>
<feature type="compositionally biased region" description="Basic and acidic residues" evidence="1">
    <location>
        <begin position="743"/>
        <end position="759"/>
    </location>
</feature>
<dbReference type="EMBL" id="PZQS01000004">
    <property type="protein sequence ID" value="PVD32882.1"/>
    <property type="molecule type" value="Genomic_DNA"/>
</dbReference>
<dbReference type="Proteomes" id="UP000245119">
    <property type="component" value="Linkage Group LG4"/>
</dbReference>
<feature type="compositionally biased region" description="Low complexity" evidence="1">
    <location>
        <begin position="601"/>
        <end position="615"/>
    </location>
</feature>
<evidence type="ECO:0000313" key="2">
    <source>
        <dbReference type="EMBL" id="PVD32882.1"/>
    </source>
</evidence>
<keyword evidence="3" id="KW-1185">Reference proteome</keyword>
<feature type="region of interest" description="Disordered" evidence="1">
    <location>
        <begin position="634"/>
        <end position="674"/>
    </location>
</feature>
<dbReference type="OMA" id="MDNDAEN"/>
<name>A0A2T7PHI9_POMCA</name>
<feature type="compositionally biased region" description="Low complexity" evidence="1">
    <location>
        <begin position="1019"/>
        <end position="1032"/>
    </location>
</feature>
<feature type="compositionally biased region" description="Polar residues" evidence="1">
    <location>
        <begin position="1072"/>
        <end position="1083"/>
    </location>
</feature>
<evidence type="ECO:0000313" key="3">
    <source>
        <dbReference type="Proteomes" id="UP000245119"/>
    </source>
</evidence>
<feature type="compositionally biased region" description="Low complexity" evidence="1">
    <location>
        <begin position="1406"/>
        <end position="1415"/>
    </location>
</feature>
<feature type="compositionally biased region" description="Basic and acidic residues" evidence="1">
    <location>
        <begin position="396"/>
        <end position="406"/>
    </location>
</feature>
<feature type="region of interest" description="Disordered" evidence="1">
    <location>
        <begin position="1406"/>
        <end position="1457"/>
    </location>
</feature>
<proteinExistence type="predicted"/>
<feature type="region of interest" description="Disordered" evidence="1">
    <location>
        <begin position="1348"/>
        <end position="1389"/>
    </location>
</feature>
<accession>A0A2T7PHI9</accession>
<feature type="compositionally biased region" description="Polar residues" evidence="1">
    <location>
        <begin position="1416"/>
        <end position="1446"/>
    </location>
</feature>
<feature type="region of interest" description="Disordered" evidence="1">
    <location>
        <begin position="1013"/>
        <end position="1043"/>
    </location>
</feature>
<feature type="compositionally biased region" description="Polar residues" evidence="1">
    <location>
        <begin position="373"/>
        <end position="384"/>
    </location>
</feature>
<feature type="region of interest" description="Disordered" evidence="1">
    <location>
        <begin position="91"/>
        <end position="110"/>
    </location>
</feature>
<feature type="region of interest" description="Disordered" evidence="1">
    <location>
        <begin position="202"/>
        <end position="222"/>
    </location>
</feature>
<feature type="compositionally biased region" description="Basic and acidic residues" evidence="1">
    <location>
        <begin position="424"/>
        <end position="436"/>
    </location>
</feature>
<reference evidence="2 3" key="1">
    <citation type="submission" date="2018-04" db="EMBL/GenBank/DDBJ databases">
        <title>The genome of golden apple snail Pomacea canaliculata provides insight into stress tolerance and invasive adaptation.</title>
        <authorList>
            <person name="Liu C."/>
            <person name="Liu B."/>
            <person name="Ren Y."/>
            <person name="Zhang Y."/>
            <person name="Wang H."/>
            <person name="Li S."/>
            <person name="Jiang F."/>
            <person name="Yin L."/>
            <person name="Zhang G."/>
            <person name="Qian W."/>
            <person name="Fan W."/>
        </authorList>
    </citation>
    <scope>NUCLEOTIDE SEQUENCE [LARGE SCALE GENOMIC DNA]</scope>
    <source>
        <strain evidence="2">SZHN2017</strain>
        <tissue evidence="2">Muscle</tissue>
    </source>
</reference>
<feature type="compositionally biased region" description="Polar residues" evidence="1">
    <location>
        <begin position="583"/>
        <end position="600"/>
    </location>
</feature>
<dbReference type="OrthoDB" id="5966728at2759"/>
<protein>
    <submittedName>
        <fullName evidence="2">Uncharacterized protein</fullName>
    </submittedName>
</protein>
<feature type="compositionally biased region" description="Polar residues" evidence="1">
    <location>
        <begin position="483"/>
        <end position="492"/>
    </location>
</feature>
<gene>
    <name evidence="2" type="ORF">C0Q70_08329</name>
</gene>
<feature type="compositionally biased region" description="Low complexity" evidence="1">
    <location>
        <begin position="284"/>
        <end position="306"/>
    </location>
</feature>
<feature type="region of interest" description="Disordered" evidence="1">
    <location>
        <begin position="563"/>
        <end position="616"/>
    </location>
</feature>
<feature type="region of interest" description="Disordered" evidence="1">
    <location>
        <begin position="1055"/>
        <end position="1115"/>
    </location>
</feature>
<organism evidence="2 3">
    <name type="scientific">Pomacea canaliculata</name>
    <name type="common">Golden apple snail</name>
    <dbReference type="NCBI Taxonomy" id="400727"/>
    <lineage>
        <taxon>Eukaryota</taxon>
        <taxon>Metazoa</taxon>
        <taxon>Spiralia</taxon>
        <taxon>Lophotrochozoa</taxon>
        <taxon>Mollusca</taxon>
        <taxon>Gastropoda</taxon>
        <taxon>Caenogastropoda</taxon>
        <taxon>Architaenioglossa</taxon>
        <taxon>Ampullarioidea</taxon>
        <taxon>Ampullariidae</taxon>
        <taxon>Pomacea</taxon>
    </lineage>
</organism>
<feature type="compositionally biased region" description="Low complexity" evidence="1">
    <location>
        <begin position="1356"/>
        <end position="1372"/>
    </location>
</feature>
<feature type="compositionally biased region" description="Basic residues" evidence="1">
    <location>
        <begin position="573"/>
        <end position="582"/>
    </location>
</feature>
<sequence length="1549" mass="164504">MDLPEENVADTDKYAFLLGSALKNEDLDQFFCVYDSILPSDISATQLNKIKEGARHIAELPEGAFNDLVVNARDFSLAAGRPVFCNSAMSSGGRHSTLVASDDHSDEDEDSCNRLGRLVGPAALPHQIASNNDPGLPSSTKLCRKTSVSSDSCGSDMEREGAFDYYPPPLSTSKLHQSSRIQESVKITHSYNPYYDAEINVESDKSSVESPRSDGSSAREYDVTQLDLEDLPSGSASTEMTTFSHETCDYKEEEDSDENPDHNIRIYRPMVCERWDNTDRSTRSSGSSVQISASSFPSQGQSSMSSHCGGKMSLGGACRRVDDGVHFPSLASRCSGDSTNLYSGLCCSPPFGANTDLLANVGKSVDILLTSSGALPATSGDSLSTDGKKKKKKKKDGKDDTVRDGTGRGIKPSMNVDVNGNPLDTKHNTQMREKQQSNEVISGARGPRQFYSIPNQHDLCSSGGGSSHTDTPGKAKSEDGTCSAGSNSISSERTGRKGHKKARKTEVTVVPENYPGYVGDKLGLDSLVKYITKSISPKELKKLSQGDSGAVGIANISSSSSASTIAFNSGKGPKNKKDRSKTKQSVTSRSSENQDTSVNFSESKNGLSSSGKSSEPCASDASILTVSIDSHCGESESIREVSSDVEEVAGEMGNSSTSEKPRDQDGFISQDGNDAETVESAVVAIKNNHLSKKQVGTTAPLIPKTAIEDAKVDDIKNHKNHALNNSIKSCPVTKQELISISKDSKDRTKLKSVPKDSIRSDGLSVHSTDNSNKKAKTKVLNKSESKSEIVSESMISKLATSEGKDIKEDKEACKAKTAQNALPVVAVALKHDADSLDMDGESFIFTDVDLPHKEQEFTVVSGKKKKRSPFQGQGQISMYQSRESQQTPYFVAITPNTRSGSREIHNRPQFPKARSCTPPPYPYPTIAVRESSEPSCDLSPSAFPVLRKSAKTGPKVGLHIKEHRRRSLEDLSLDTGQLLGYESDRESVKSLPASKGSACGRILAYPVSYASKAATPRPSVDSSKAESVSSSTEGGGSSEWHSPVVWKGNLQERRHSIGSSPEDCSKVAAGSDLQSSRPKSGSQELLPRDSGNSPDRNARICLLPGSKSGVHESASSSSFMDAASALSDVDSAQGGSEVGSDPAGDVFVPPTTLASHTVGLMAEDKVRASSLVSRMSTIPVGDVAQQTAVITASRAITPQSNSVTTSTTSGAANTTVVTTGPSTAQTKCQQQVPGPRSQVSSSVPSLQCDVPVKAAVPMGKGVNNGRKSKNSVVFLDKRFLKPTNLGISFGFDINLVTSNIIQQSMPDSSSSSASGASLSSSSSLLVGDVSPAFDNSFVVSASDAKDKVPSASEECLPTSLSPTSTAGTASSADDINRSSTKPAKGPHIPGLNGLVVRQCTEAIAPAEHSSPAASSFQTSFVTGDDNTSRVRSTLSQSGESEVTVSMTPEVGNSPVPPEMPVLNESVLAKPRTAPPEGCVTFRYGEGLKEVSQVHFPGKVRESSFFMCKAQEPSSSFNFVDAASYFQKEWEKILKLKEKDPKAVLVYCSE</sequence>
<evidence type="ECO:0000256" key="1">
    <source>
        <dbReference type="SAM" id="MobiDB-lite"/>
    </source>
</evidence>
<feature type="region of interest" description="Disordered" evidence="1">
    <location>
        <begin position="373"/>
        <end position="507"/>
    </location>
</feature>
<feature type="region of interest" description="Disordered" evidence="1">
    <location>
        <begin position="743"/>
        <end position="775"/>
    </location>
</feature>